<evidence type="ECO:0008006" key="3">
    <source>
        <dbReference type="Google" id="ProtNLM"/>
    </source>
</evidence>
<dbReference type="SUPFAM" id="SSF48239">
    <property type="entry name" value="Terpenoid cyclases/Protein prenyltransferases"/>
    <property type="match status" value="1"/>
</dbReference>
<dbReference type="Gene3D" id="1.50.10.20">
    <property type="match status" value="1"/>
</dbReference>
<name>A0ABV6YRL7_UNCC1</name>
<protein>
    <recommendedName>
        <fullName evidence="3">Alpha-2-macroglobulin domain-containing protein</fullName>
    </recommendedName>
</protein>
<organism evidence="1 2">
    <name type="scientific">candidate division CSSED10-310 bacterium</name>
    <dbReference type="NCBI Taxonomy" id="2855610"/>
    <lineage>
        <taxon>Bacteria</taxon>
        <taxon>Bacteria division CSSED10-310</taxon>
    </lineage>
</organism>
<gene>
    <name evidence="1" type="ORF">ACFL27_00935</name>
</gene>
<evidence type="ECO:0000313" key="1">
    <source>
        <dbReference type="EMBL" id="MFC1848746.1"/>
    </source>
</evidence>
<dbReference type="InterPro" id="IPR008930">
    <property type="entry name" value="Terpenoid_cyclase/PrenylTrfase"/>
</dbReference>
<reference evidence="1 2" key="1">
    <citation type="submission" date="2024-09" db="EMBL/GenBank/DDBJ databases">
        <title>Laminarin stimulates single cell rates of sulfate reduction while oxygen inhibits transcriptomic activity in coastal marine sediment.</title>
        <authorList>
            <person name="Lindsay M."/>
            <person name="Orcutt B."/>
            <person name="Emerson D."/>
            <person name="Stepanauskas R."/>
            <person name="D'Angelo T."/>
        </authorList>
    </citation>
    <scope>NUCLEOTIDE SEQUENCE [LARGE SCALE GENOMIC DNA]</scope>
    <source>
        <strain evidence="1">SAG AM-311-K15</strain>
    </source>
</reference>
<dbReference type="Proteomes" id="UP001594351">
    <property type="component" value="Unassembled WGS sequence"/>
</dbReference>
<evidence type="ECO:0000313" key="2">
    <source>
        <dbReference type="Proteomes" id="UP001594351"/>
    </source>
</evidence>
<comment type="caution">
    <text evidence="1">The sequence shown here is derived from an EMBL/GenBank/DDBJ whole genome shotgun (WGS) entry which is preliminary data.</text>
</comment>
<accession>A0ABV6YRL7</accession>
<proteinExistence type="predicted"/>
<dbReference type="EMBL" id="JBHPBY010000006">
    <property type="protein sequence ID" value="MFC1848746.1"/>
    <property type="molecule type" value="Genomic_DNA"/>
</dbReference>
<sequence>MEIVQCPQNMNNRHSCPDSKLWSLPTFVAGLRFRWGRRILLLIVLLGLFPDQVLAAGRDTQRPSILSIHSIQATITGLAADKLEVEVPFTKPHLLALYGWLRVAFKKPTGEVIVFQDQRFFQWRDQGLRKMQFALPAFGAGWEDSLIQVRLRFSSQYDYATDWFPLRAILHRIQLRLLTSSTWFIGYPQSVRVIAVSGRSGKPCTRGTVTGLLENTTSKDRIPLFQVPLDQSGSCSPEIPVSHYSPGLYRLIIRVSTGTTTAQIEKDVTLAFQSNLTLRAPTRQVLQGVEVPVRASLHTLPTGQALAGRQITFQLFNPQRQLLDEQHITTEKTGEAFFHFAVPTQTETGLYLISAHSETIEKRLMIEVMAPRNFDDVLTITTNKKIYSLDDQIAFQVNFFSSLKGTPHPREQLVIRLTKPHRLARVFDTVWAKTDRNGSCRGKFKLQKIFAYRPLDQIPYLVKVTAHSKREREGKKASAECLIALFPDQYHLSIKPLVPSICPHVANTFILEARKLDGQPVAGQAVIRETGRDEEITLAIPDSGRVEFDLIPEKSLLSMTVQLDVAGSPRRQFTFGEQTSPTLLIKPDRSRKRETEAAFFEIITPEPEGHIYVDLINHNQVLHTFNLTVDQGHTALTVPYDFISRDTSSPYLLSAYQFPRSLTEERTLLRDLLQVPAANTRQIKWTFSLDKDSYNDWEKPEITIESDSAADTAIEAVWIDFFGLNLPPGMQGLKDNIFTTQAPASAFPVFNPGQAPLLKIPPHLNPETGFVLSGEEPLAMWHHIYLTKINDKAGEIWRKLPISPKSGPPLTTELVLQQGLLTADEIRDPWGSLYVINLPGQPITSNGEDCQPQTGDELQAPGGWFLVHTIPARDKVMAGRAGLAVTVFDYRSLPVQNSTVTVLNKQGSSSILSAGPHVSSFFDADLQPGSYSLAVSGFPFETLPIPNLKLQPDHLTYVRVALAKPQDDDEVTVAEEQPIHQSPALSSQSAADQEIKLTQYLFSRRFSRPQWQGNSLPLPLPEEWPQLFIKVTPITAQGFLREQWGKLEVMSDHTFQLTNPVAANTGEATETEISITNRTRKKMTVTIHLKKDQWYKKVRQTASRFVLSGGKSKTITLSLKPLLPGNHELIYELKVLNKEYTRKQHWAVTGGQAREIQCQWKMISADQTHSSSFPSFMVPLKSTPGTGTAIRGDKARTPVQLAVVAYTSPVQFLKDMEGIMPSYQDQHPDKYGLKIALIHLQLNVASYKLQQRLLKSGTVKNDPDPELKKKMQTWYQRILSFQVSGGGLAYKIGGKPDPELTAETMAVFFTVSKFIPIDWQNFLENRYWLLTQQSKIGQWSPADRANARIVRNLATMRTGLENIRRSLTHYQGSVSAQSDPVLIAYLAQAENLLGDEPQNFKKFLNAASRNTFTADSPGQTIIQALSLTSAAPFLPPDTSYMVLVDALPHLMQQQDIFTARDTIEALTEYLAQQMFHQPKGSLSIDIGEQSPSLLTIEPQLKGKEEYYLPFTGSRKLPLEQPVRITFQGEGSLIYQLCLNRY</sequence>
<keyword evidence="2" id="KW-1185">Reference proteome</keyword>